<gene>
    <name evidence="6" type="ORF">METZ01_LOCUS286922</name>
</gene>
<evidence type="ECO:0000259" key="5">
    <source>
        <dbReference type="Pfam" id="PF02441"/>
    </source>
</evidence>
<dbReference type="EMBL" id="UINC01086007">
    <property type="protein sequence ID" value="SVC34068.1"/>
    <property type="molecule type" value="Genomic_DNA"/>
</dbReference>
<dbReference type="InterPro" id="IPR036551">
    <property type="entry name" value="Flavin_trans-like"/>
</dbReference>
<dbReference type="AlphaFoldDB" id="A0A382LB62"/>
<feature type="domain" description="Flavoprotein" evidence="5">
    <location>
        <begin position="7"/>
        <end position="178"/>
    </location>
</feature>
<dbReference type="InterPro" id="IPR003382">
    <property type="entry name" value="Flavoprotein"/>
</dbReference>
<keyword evidence="2" id="KW-0285">Flavoprotein</keyword>
<organism evidence="6">
    <name type="scientific">marine metagenome</name>
    <dbReference type="NCBI Taxonomy" id="408172"/>
    <lineage>
        <taxon>unclassified sequences</taxon>
        <taxon>metagenomes</taxon>
        <taxon>ecological metagenomes</taxon>
    </lineage>
</organism>
<dbReference type="GO" id="GO:0004659">
    <property type="term" value="F:prenyltransferase activity"/>
    <property type="evidence" value="ECO:0007669"/>
    <property type="project" value="UniProtKB-KW"/>
</dbReference>
<evidence type="ECO:0000256" key="2">
    <source>
        <dbReference type="ARBA" id="ARBA00022630"/>
    </source>
</evidence>
<keyword evidence="4" id="KW-0808">Transferase</keyword>
<sequence length="197" mass="21952">MKNNNPIIVAMTGASGAVLGYHTVQSLIDQKINVIFVCSSAARMVWKDENLPPFGETIEKWENTSLFKMYPNNDFYSPIASGTFKTNGMIIVPTSMNTLAAISNGISDNLIKRAADVVIKENRNLILVPRETPLNAIHLNNMAKLANIGVKFIPPNPPYYLAPKSIEEINDFIVNRILLSVEVINKLPDNYIYNEND</sequence>
<dbReference type="Pfam" id="PF02441">
    <property type="entry name" value="Flavoprotein"/>
    <property type="match status" value="1"/>
</dbReference>
<reference evidence="6" key="1">
    <citation type="submission" date="2018-05" db="EMBL/GenBank/DDBJ databases">
        <authorList>
            <person name="Lanie J.A."/>
            <person name="Ng W.-L."/>
            <person name="Kazmierczak K.M."/>
            <person name="Andrzejewski T.M."/>
            <person name="Davidsen T.M."/>
            <person name="Wayne K.J."/>
            <person name="Tettelin H."/>
            <person name="Glass J.I."/>
            <person name="Rusch D."/>
            <person name="Podicherti R."/>
            <person name="Tsui H.-C.T."/>
            <person name="Winkler M.E."/>
        </authorList>
    </citation>
    <scope>NUCLEOTIDE SEQUENCE</scope>
</reference>
<dbReference type="NCBIfam" id="TIGR00421">
    <property type="entry name" value="ubiX_pad"/>
    <property type="match status" value="1"/>
</dbReference>
<dbReference type="InterPro" id="IPR004507">
    <property type="entry name" value="UbiX-like"/>
</dbReference>
<evidence type="ECO:0000313" key="6">
    <source>
        <dbReference type="EMBL" id="SVC34068.1"/>
    </source>
</evidence>
<name>A0A382LB62_9ZZZZ</name>
<protein>
    <recommendedName>
        <fullName evidence="5">Flavoprotein domain-containing protein</fullName>
    </recommendedName>
</protein>
<dbReference type="SUPFAM" id="SSF52507">
    <property type="entry name" value="Homo-oligomeric flavin-containing Cys decarboxylases, HFCD"/>
    <property type="match status" value="1"/>
</dbReference>
<keyword evidence="3" id="KW-0288">FMN</keyword>
<evidence type="ECO:0000256" key="3">
    <source>
        <dbReference type="ARBA" id="ARBA00022643"/>
    </source>
</evidence>
<proteinExistence type="predicted"/>
<evidence type="ECO:0000256" key="4">
    <source>
        <dbReference type="ARBA" id="ARBA00022679"/>
    </source>
</evidence>
<dbReference type="Gene3D" id="3.40.50.1950">
    <property type="entry name" value="Flavin prenyltransferase-like"/>
    <property type="match status" value="1"/>
</dbReference>
<evidence type="ECO:0000256" key="1">
    <source>
        <dbReference type="ARBA" id="ARBA00022602"/>
    </source>
</evidence>
<keyword evidence="1" id="KW-0637">Prenyltransferase</keyword>
<accession>A0A382LB62</accession>